<dbReference type="InterPro" id="IPR029063">
    <property type="entry name" value="SAM-dependent_MTases_sf"/>
</dbReference>
<organism evidence="3 4">
    <name type="scientific">Methanospirillum lacunae</name>
    <dbReference type="NCBI Taxonomy" id="668570"/>
    <lineage>
        <taxon>Archaea</taxon>
        <taxon>Methanobacteriati</taxon>
        <taxon>Methanobacteriota</taxon>
        <taxon>Stenosarchaea group</taxon>
        <taxon>Methanomicrobia</taxon>
        <taxon>Methanomicrobiales</taxon>
        <taxon>Methanospirillaceae</taxon>
        <taxon>Methanospirillum</taxon>
    </lineage>
</organism>
<dbReference type="OrthoDB" id="105879at2157"/>
<comment type="caution">
    <text evidence="3">The sequence shown here is derived from an EMBL/GenBank/DDBJ whole genome shotgun (WGS) entry which is preliminary data.</text>
</comment>
<sequence>MIDIKKTAGETSAIKLKMMNTDFSKLIELTSAPILYQPGTHRMWDDTYISGQLLRIHLDQNTDAASRKFPTISRTVEWIESHLKSHSTILDLGCGPGLYDELLAKHGHHVTGVDCSHNSIEYAKSQAQKNDLDITYIHQDYLDLNLENRYDLVIMIYCDFSVLIPRDRDLLLHRIQTMLNPGGLFIFDILNEHAPGILNPDKKDWEITESGFWKPHPYLALSQSFHYPDQSVILQQHIICSEMESVETYRFWNHYYRTEEMRSILTNAGFSEVRTNENVLSEDVTDQNRMVTFYIAKI</sequence>
<reference evidence="3 4" key="1">
    <citation type="submission" date="2018-05" db="EMBL/GenBank/DDBJ databases">
        <title>Draft genome of Methanospirillum lacunae Ki8-1.</title>
        <authorList>
            <person name="Dueholm M.S."/>
            <person name="Nielsen P.H."/>
            <person name="Bakmann L.F."/>
            <person name="Otzen D.E."/>
        </authorList>
    </citation>
    <scope>NUCLEOTIDE SEQUENCE [LARGE SCALE GENOMIC DNA]</scope>
    <source>
        <strain evidence="3 4">Ki8-1</strain>
    </source>
</reference>
<evidence type="ECO:0000313" key="3">
    <source>
        <dbReference type="EMBL" id="PWR72308.1"/>
    </source>
</evidence>
<name>A0A2V2N741_9EURY</name>
<evidence type="ECO:0000256" key="1">
    <source>
        <dbReference type="ARBA" id="ARBA00022679"/>
    </source>
</evidence>
<dbReference type="InterPro" id="IPR041698">
    <property type="entry name" value="Methyltransf_25"/>
</dbReference>
<gene>
    <name evidence="3" type="ORF">DK846_10070</name>
</gene>
<dbReference type="GeneID" id="97547803"/>
<dbReference type="PANTHER" id="PTHR43861">
    <property type="entry name" value="TRANS-ACONITATE 2-METHYLTRANSFERASE-RELATED"/>
    <property type="match status" value="1"/>
</dbReference>
<dbReference type="RefSeq" id="WP_109968798.1">
    <property type="nucleotide sequence ID" value="NZ_CP176093.1"/>
</dbReference>
<evidence type="ECO:0000313" key="4">
    <source>
        <dbReference type="Proteomes" id="UP000245657"/>
    </source>
</evidence>
<keyword evidence="4" id="KW-1185">Reference proteome</keyword>
<dbReference type="EMBL" id="QGMY01000007">
    <property type="protein sequence ID" value="PWR72308.1"/>
    <property type="molecule type" value="Genomic_DNA"/>
</dbReference>
<dbReference type="SUPFAM" id="SSF53335">
    <property type="entry name" value="S-adenosyl-L-methionine-dependent methyltransferases"/>
    <property type="match status" value="1"/>
</dbReference>
<dbReference type="AlphaFoldDB" id="A0A2V2N741"/>
<accession>A0A2V2N741</accession>
<feature type="domain" description="Methyltransferase" evidence="2">
    <location>
        <begin position="89"/>
        <end position="183"/>
    </location>
</feature>
<dbReference type="Pfam" id="PF13649">
    <property type="entry name" value="Methyltransf_25"/>
    <property type="match status" value="1"/>
</dbReference>
<dbReference type="Gene3D" id="3.40.50.150">
    <property type="entry name" value="Vaccinia Virus protein VP39"/>
    <property type="match status" value="1"/>
</dbReference>
<dbReference type="GO" id="GO:0016740">
    <property type="term" value="F:transferase activity"/>
    <property type="evidence" value="ECO:0007669"/>
    <property type="project" value="UniProtKB-KW"/>
</dbReference>
<dbReference type="Proteomes" id="UP000245657">
    <property type="component" value="Unassembled WGS sequence"/>
</dbReference>
<protein>
    <recommendedName>
        <fullName evidence="2">Methyltransferase domain-containing protein</fullName>
    </recommendedName>
</protein>
<keyword evidence="1" id="KW-0808">Transferase</keyword>
<dbReference type="CDD" id="cd02440">
    <property type="entry name" value="AdoMet_MTases"/>
    <property type="match status" value="1"/>
</dbReference>
<evidence type="ECO:0000259" key="2">
    <source>
        <dbReference type="Pfam" id="PF13649"/>
    </source>
</evidence>
<proteinExistence type="predicted"/>